<feature type="transmembrane region" description="Helical" evidence="1">
    <location>
        <begin position="20"/>
        <end position="40"/>
    </location>
</feature>
<protein>
    <recommendedName>
        <fullName evidence="4">Adhesin domain-containing protein</fullName>
    </recommendedName>
</protein>
<keyword evidence="1" id="KW-0812">Transmembrane</keyword>
<proteinExistence type="predicted"/>
<name>A0ABU0TRL1_MICTR</name>
<accession>A0ABU0TRL1</accession>
<dbReference type="RefSeq" id="WP_307478947.1">
    <property type="nucleotide sequence ID" value="NZ_JAUTBF010000001.1"/>
</dbReference>
<sequence>MTSPTPIGTPSAPRRRGAALAISITTTVVGGCLLLGTLVGTGLSAAASLRDTGTAFDGGSVASRGLTDLDIDVAGGALTVEYGDVDEARLDTAGRGPGGWTFERDGDTLRVESPRGGFLNGAGGGSHATLVLPQALADRAVDARVEVAGGSLDLDADLRSLSIQLAGGEIDVTGSARDVDVSVTGGSASTDLSGVETAAFDVAGGELSTELSGNAPQKTSVTLTAGSADITLPDEEYRVTSDGSLGSVDNRLRTSSSATAVVEVQASLGRVTLRS</sequence>
<reference evidence="2 3" key="1">
    <citation type="submission" date="2023-07" db="EMBL/GenBank/DDBJ databases">
        <title>Functional and genomic diversity of the sorghum phyllosphere microbiome.</title>
        <authorList>
            <person name="Shade A."/>
        </authorList>
    </citation>
    <scope>NUCLEOTIDE SEQUENCE [LARGE SCALE GENOMIC DNA]</scope>
    <source>
        <strain evidence="2 3">SORGH_AS_1207</strain>
    </source>
</reference>
<keyword evidence="3" id="KW-1185">Reference proteome</keyword>
<evidence type="ECO:0000256" key="1">
    <source>
        <dbReference type="SAM" id="Phobius"/>
    </source>
</evidence>
<keyword evidence="1" id="KW-1133">Transmembrane helix</keyword>
<dbReference type="EMBL" id="JAUTBF010000001">
    <property type="protein sequence ID" value="MDQ1121594.1"/>
    <property type="molecule type" value="Genomic_DNA"/>
</dbReference>
<dbReference type="Proteomes" id="UP001226691">
    <property type="component" value="Unassembled WGS sequence"/>
</dbReference>
<comment type="caution">
    <text evidence="2">The sequence shown here is derived from an EMBL/GenBank/DDBJ whole genome shotgun (WGS) entry which is preliminary data.</text>
</comment>
<evidence type="ECO:0008006" key="4">
    <source>
        <dbReference type="Google" id="ProtNLM"/>
    </source>
</evidence>
<evidence type="ECO:0000313" key="3">
    <source>
        <dbReference type="Proteomes" id="UP001226691"/>
    </source>
</evidence>
<organism evidence="2 3">
    <name type="scientific">Microbacterium trichothecenolyticum</name>
    <name type="common">Aureobacterium trichothecenolyticum</name>
    <dbReference type="NCBI Taxonomy" id="69370"/>
    <lineage>
        <taxon>Bacteria</taxon>
        <taxon>Bacillati</taxon>
        <taxon>Actinomycetota</taxon>
        <taxon>Actinomycetes</taxon>
        <taxon>Micrococcales</taxon>
        <taxon>Microbacteriaceae</taxon>
        <taxon>Microbacterium</taxon>
    </lineage>
</organism>
<keyword evidence="1" id="KW-0472">Membrane</keyword>
<evidence type="ECO:0000313" key="2">
    <source>
        <dbReference type="EMBL" id="MDQ1121594.1"/>
    </source>
</evidence>
<gene>
    <name evidence="2" type="ORF">QE412_000167</name>
</gene>